<feature type="region of interest" description="Disordered" evidence="1">
    <location>
        <begin position="151"/>
        <end position="197"/>
    </location>
</feature>
<dbReference type="AlphaFoldDB" id="B0RHM3"/>
<dbReference type="RefSeq" id="WP_012299771.1">
    <property type="nucleotide sequence ID" value="NC_010407.1"/>
</dbReference>
<proteinExistence type="predicted"/>
<feature type="transmembrane region" description="Helical" evidence="2">
    <location>
        <begin position="126"/>
        <end position="149"/>
    </location>
</feature>
<protein>
    <submittedName>
        <fullName evidence="3">Membrane protein</fullName>
    </submittedName>
</protein>
<keyword evidence="4" id="KW-1185">Reference proteome</keyword>
<dbReference type="eggNOG" id="ENOG5032D4Z">
    <property type="taxonomic scope" value="Bacteria"/>
</dbReference>
<dbReference type="STRING" id="31964.CMS2503"/>
<feature type="region of interest" description="Disordered" evidence="1">
    <location>
        <begin position="98"/>
        <end position="121"/>
    </location>
</feature>
<keyword evidence="2" id="KW-0812">Transmembrane</keyword>
<dbReference type="OrthoDB" id="3726412at2"/>
<keyword evidence="2" id="KW-1133">Transmembrane helix</keyword>
<dbReference type="GeneID" id="29471353"/>
<evidence type="ECO:0000256" key="2">
    <source>
        <dbReference type="SAM" id="Phobius"/>
    </source>
</evidence>
<dbReference type="HOGENOM" id="CLU_784588_0_0_11"/>
<dbReference type="EMBL" id="AM849034">
    <property type="protein sequence ID" value="CAQ02584.1"/>
    <property type="molecule type" value="Genomic_DNA"/>
</dbReference>
<dbReference type="KEGG" id="cms:CMS2503"/>
<accession>B0RHM3</accession>
<gene>
    <name evidence="3" type="ordered locus">CMS2503</name>
</gene>
<reference evidence="3 4" key="1">
    <citation type="journal article" date="2008" name="J. Bacteriol.">
        <title>Genome of the actinomycete plant pathogen Clavibacter michiganensis subsp. sepedonicus suggests recent niche adaptation.</title>
        <authorList>
            <person name="Bentley S.D."/>
            <person name="Corton C."/>
            <person name="Brown S.E."/>
            <person name="Barron A."/>
            <person name="Clark L."/>
            <person name="Doggett J."/>
            <person name="Harris B."/>
            <person name="Ormond D."/>
            <person name="Quail M.A."/>
            <person name="May G."/>
            <person name="Francis D."/>
            <person name="Knudson D."/>
            <person name="Parkhill J."/>
            <person name="Ishimaru C.A."/>
        </authorList>
    </citation>
    <scope>NUCLEOTIDE SEQUENCE [LARGE SCALE GENOMIC DNA]</scope>
    <source>
        <strain evidence="4">ATCC 33113 / DSM 20744 / JCM 9667 / LMG 2889 / ICMP 2535 / C-1</strain>
    </source>
</reference>
<keyword evidence="2" id="KW-0472">Membrane</keyword>
<evidence type="ECO:0000313" key="4">
    <source>
        <dbReference type="Proteomes" id="UP000001318"/>
    </source>
</evidence>
<evidence type="ECO:0000256" key="1">
    <source>
        <dbReference type="SAM" id="MobiDB-lite"/>
    </source>
</evidence>
<evidence type="ECO:0000313" key="3">
    <source>
        <dbReference type="EMBL" id="CAQ02584.1"/>
    </source>
</evidence>
<name>B0RHM3_CLASE</name>
<dbReference type="Proteomes" id="UP000001318">
    <property type="component" value="Chromosome"/>
</dbReference>
<sequence length="363" mass="38427">MTDPLDAPDAALTRRLRDDPAAAHRLEELRRAAYGRDGSTAPLVEVPADLRARTGYDEARLPAPLVALLVEEARLVDEGAALLAAERPVVAAMEATTAPEADAEPDADGTPPAPGPSARRRLRPGVLAGAAAGILLVIGIGVASTAGAFDDRTSASPPTSEDVGSAVTATSTPRGQAMGTPDGRRGSVVPDFTADPPVEVPQTEAELAEDLRVRADRAWGLVLEQQPDAVRPDVRMERLVDEAEFIDQQVACLREAGVTASVIGQDSYSLTDADPVAVYACQVRFPQREAGPRTDAELAYIHDYYLSFLLPCYAAEGEPYVGEVPAVDDFIAAVRAERPWTPFPDGMDEQLAAACPVLPAAYR</sequence>
<organism evidence="3 4">
    <name type="scientific">Clavibacter sepedonicus</name>
    <name type="common">Clavibacter michiganensis subsp. sepedonicus</name>
    <dbReference type="NCBI Taxonomy" id="31964"/>
    <lineage>
        <taxon>Bacteria</taxon>
        <taxon>Bacillati</taxon>
        <taxon>Actinomycetota</taxon>
        <taxon>Actinomycetes</taxon>
        <taxon>Micrococcales</taxon>
        <taxon>Microbacteriaceae</taxon>
        <taxon>Clavibacter</taxon>
    </lineage>
</organism>